<dbReference type="RefSeq" id="WP_229825844.1">
    <property type="nucleotide sequence ID" value="NZ_BMYI01000029.1"/>
</dbReference>
<dbReference type="SUPFAM" id="SSF46689">
    <property type="entry name" value="Homeodomain-like"/>
    <property type="match status" value="1"/>
</dbReference>
<dbReference type="PANTHER" id="PTHR30055">
    <property type="entry name" value="HTH-TYPE TRANSCRIPTIONAL REGULATOR RUTR"/>
    <property type="match status" value="1"/>
</dbReference>
<dbReference type="EMBL" id="BMYI01000029">
    <property type="protein sequence ID" value="GHC39609.1"/>
    <property type="molecule type" value="Genomic_DNA"/>
</dbReference>
<comment type="caution">
    <text evidence="5">The sequence shown here is derived from an EMBL/GenBank/DDBJ whole genome shotgun (WGS) entry which is preliminary data.</text>
</comment>
<keyword evidence="1 2" id="KW-0238">DNA-binding</keyword>
<dbReference type="Gene3D" id="1.10.357.10">
    <property type="entry name" value="Tetracycline Repressor, domain 2"/>
    <property type="match status" value="1"/>
</dbReference>
<evidence type="ECO:0000256" key="1">
    <source>
        <dbReference type="ARBA" id="ARBA00023125"/>
    </source>
</evidence>
<dbReference type="PANTHER" id="PTHR30055:SF181">
    <property type="entry name" value="BLR6905 PROTEIN"/>
    <property type="match status" value="1"/>
</dbReference>
<evidence type="ECO:0000256" key="3">
    <source>
        <dbReference type="SAM" id="MobiDB-lite"/>
    </source>
</evidence>
<dbReference type="InterPro" id="IPR050109">
    <property type="entry name" value="HTH-type_TetR-like_transc_reg"/>
</dbReference>
<dbReference type="Proteomes" id="UP000658305">
    <property type="component" value="Unassembled WGS sequence"/>
</dbReference>
<sequence length="233" mass="26719">MEDSDASGSTPRRKNMRRDDRDQQILEEAVRFFAECGFEGQTRELAKRLGVSHAVIYRHFDSKEALIERVYEHVYTSRWRSQWEDWVTDRSQPLEARLIRFYCDYADCVFEYEWVRIFISSGLKSYGLPERYLAIVRDRIIRPAVAEARHELGLPERPPTEPEEELFWGLHGGVFYMAIRKFIYGTGIAEDVGSAVTRTVKAYLSGIPSLLSAEEHVKGPPDLAGGPSQKAGV</sequence>
<evidence type="ECO:0000256" key="2">
    <source>
        <dbReference type="PROSITE-ProRule" id="PRU00335"/>
    </source>
</evidence>
<dbReference type="PRINTS" id="PR00455">
    <property type="entry name" value="HTHTETR"/>
</dbReference>
<organism evidence="5 6">
    <name type="scientific">Gemmobacter nanjingensis</name>
    <dbReference type="NCBI Taxonomy" id="488454"/>
    <lineage>
        <taxon>Bacteria</taxon>
        <taxon>Pseudomonadati</taxon>
        <taxon>Pseudomonadota</taxon>
        <taxon>Alphaproteobacteria</taxon>
        <taxon>Rhodobacterales</taxon>
        <taxon>Paracoccaceae</taxon>
        <taxon>Gemmobacter</taxon>
    </lineage>
</organism>
<proteinExistence type="predicted"/>
<dbReference type="InterPro" id="IPR009057">
    <property type="entry name" value="Homeodomain-like_sf"/>
</dbReference>
<feature type="domain" description="HTH tetR-type" evidence="4">
    <location>
        <begin position="19"/>
        <end position="78"/>
    </location>
</feature>
<feature type="compositionally biased region" description="Polar residues" evidence="3">
    <location>
        <begin position="1"/>
        <end position="10"/>
    </location>
</feature>
<keyword evidence="6" id="KW-1185">Reference proteome</keyword>
<dbReference type="Pfam" id="PF00440">
    <property type="entry name" value="TetR_N"/>
    <property type="match status" value="1"/>
</dbReference>
<reference evidence="6" key="1">
    <citation type="journal article" date="2019" name="Int. J. Syst. Evol. Microbiol.">
        <title>The Global Catalogue of Microorganisms (GCM) 10K type strain sequencing project: providing services to taxonomists for standard genome sequencing and annotation.</title>
        <authorList>
            <consortium name="The Broad Institute Genomics Platform"/>
            <consortium name="The Broad Institute Genome Sequencing Center for Infectious Disease"/>
            <person name="Wu L."/>
            <person name="Ma J."/>
        </authorList>
    </citation>
    <scope>NUCLEOTIDE SEQUENCE [LARGE SCALE GENOMIC DNA]</scope>
    <source>
        <strain evidence="6">KCTC 23298</strain>
    </source>
</reference>
<evidence type="ECO:0000313" key="6">
    <source>
        <dbReference type="Proteomes" id="UP000658305"/>
    </source>
</evidence>
<dbReference type="InterPro" id="IPR001647">
    <property type="entry name" value="HTH_TetR"/>
</dbReference>
<evidence type="ECO:0000259" key="4">
    <source>
        <dbReference type="PROSITE" id="PS50977"/>
    </source>
</evidence>
<gene>
    <name evidence="5" type="ORF">GCM10007291_46670</name>
</gene>
<dbReference type="PROSITE" id="PS50977">
    <property type="entry name" value="HTH_TETR_2"/>
    <property type="match status" value="1"/>
</dbReference>
<protein>
    <submittedName>
        <fullName evidence="5">TetR family transcriptional regulator</fullName>
    </submittedName>
</protein>
<name>A0ABQ3FU39_9RHOB</name>
<evidence type="ECO:0000313" key="5">
    <source>
        <dbReference type="EMBL" id="GHC39609.1"/>
    </source>
</evidence>
<feature type="region of interest" description="Disordered" evidence="3">
    <location>
        <begin position="1"/>
        <end position="20"/>
    </location>
</feature>
<feature type="DNA-binding region" description="H-T-H motif" evidence="2">
    <location>
        <begin position="41"/>
        <end position="60"/>
    </location>
</feature>
<accession>A0ABQ3FU39</accession>